<dbReference type="InterPro" id="IPR013057">
    <property type="entry name" value="AA_transpt_TM"/>
</dbReference>
<accession>A0A7D9I773</accession>
<reference evidence="6" key="1">
    <citation type="submission" date="2020-04" db="EMBL/GenBank/DDBJ databases">
        <authorList>
            <person name="Alioto T."/>
            <person name="Alioto T."/>
            <person name="Gomez Garrido J."/>
        </authorList>
    </citation>
    <scope>NUCLEOTIDE SEQUENCE</scope>
    <source>
        <strain evidence="6">A484AB</strain>
    </source>
</reference>
<evidence type="ECO:0000256" key="2">
    <source>
        <dbReference type="ARBA" id="ARBA00022692"/>
    </source>
</evidence>
<comment type="caution">
    <text evidence="6">The sequence shown here is derived from an EMBL/GenBank/DDBJ whole genome shotgun (WGS) entry which is preliminary data.</text>
</comment>
<comment type="subcellular location">
    <subcellularLocation>
        <location evidence="1">Membrane</location>
        <topology evidence="1">Multi-pass membrane protein</topology>
    </subcellularLocation>
</comment>
<proteinExistence type="predicted"/>
<dbReference type="Proteomes" id="UP001152795">
    <property type="component" value="Unassembled WGS sequence"/>
</dbReference>
<evidence type="ECO:0000256" key="3">
    <source>
        <dbReference type="ARBA" id="ARBA00022989"/>
    </source>
</evidence>
<dbReference type="PANTHER" id="PTHR22950:SF349">
    <property type="entry name" value="AMINO ACID TRANSPORTER TRANSMEMBRANE DOMAIN-CONTAINING PROTEIN"/>
    <property type="match status" value="1"/>
</dbReference>
<dbReference type="AlphaFoldDB" id="A0A7D9I773"/>
<keyword evidence="2" id="KW-0812">Transmembrane</keyword>
<feature type="domain" description="Amino acid transporter transmembrane" evidence="5">
    <location>
        <begin position="12"/>
        <end position="212"/>
    </location>
</feature>
<keyword evidence="4" id="KW-0472">Membrane</keyword>
<evidence type="ECO:0000313" key="6">
    <source>
        <dbReference type="EMBL" id="CAB4001916.1"/>
    </source>
</evidence>
<sequence>MHNPSSLPSFAGIKKFPLFFGVAVYAYEGIGLILPLENEMKKPSDFPWIVNISMAFVTFLYVSMGLFGYLMCTGDCEGSITLNLGAGVFPTIIKCIVTIAIFLSYFIQVYVPLDILEPWFLKRVFKGETLLKSFVFRVLVVIFTAFLASIIPQLDNFISLVGAMSSSALALIFPPIFHSLSLPRVSRLVHIKNVAIAVFGIVGGIFGTVMSIESIVSNY</sequence>
<keyword evidence="3" id="KW-1133">Transmembrane helix</keyword>
<dbReference type="PANTHER" id="PTHR22950">
    <property type="entry name" value="AMINO ACID TRANSPORTER"/>
    <property type="match status" value="1"/>
</dbReference>
<gene>
    <name evidence="6" type="ORF">PACLA_8A057867</name>
</gene>
<dbReference type="OrthoDB" id="1684102at2759"/>
<evidence type="ECO:0000256" key="1">
    <source>
        <dbReference type="ARBA" id="ARBA00004141"/>
    </source>
</evidence>
<evidence type="ECO:0000259" key="5">
    <source>
        <dbReference type="Pfam" id="PF01490"/>
    </source>
</evidence>
<organism evidence="6 7">
    <name type="scientific">Paramuricea clavata</name>
    <name type="common">Red gorgonian</name>
    <name type="synonym">Violescent sea-whip</name>
    <dbReference type="NCBI Taxonomy" id="317549"/>
    <lineage>
        <taxon>Eukaryota</taxon>
        <taxon>Metazoa</taxon>
        <taxon>Cnidaria</taxon>
        <taxon>Anthozoa</taxon>
        <taxon>Octocorallia</taxon>
        <taxon>Malacalcyonacea</taxon>
        <taxon>Plexauridae</taxon>
        <taxon>Paramuricea</taxon>
    </lineage>
</organism>
<dbReference type="EMBL" id="CACRXK020004207">
    <property type="protein sequence ID" value="CAB4001916.1"/>
    <property type="molecule type" value="Genomic_DNA"/>
</dbReference>
<protein>
    <submittedName>
        <fullName evidence="6">Proton-coupled amino acid transporter 1-like</fullName>
    </submittedName>
</protein>
<dbReference type="GO" id="GO:0005774">
    <property type="term" value="C:vacuolar membrane"/>
    <property type="evidence" value="ECO:0007669"/>
    <property type="project" value="TreeGrafter"/>
</dbReference>
<dbReference type="GO" id="GO:0015179">
    <property type="term" value="F:L-amino acid transmembrane transporter activity"/>
    <property type="evidence" value="ECO:0007669"/>
    <property type="project" value="TreeGrafter"/>
</dbReference>
<dbReference type="Pfam" id="PF01490">
    <property type="entry name" value="Aa_trans"/>
    <property type="match status" value="1"/>
</dbReference>
<evidence type="ECO:0000256" key="4">
    <source>
        <dbReference type="ARBA" id="ARBA00023136"/>
    </source>
</evidence>
<name>A0A7D9I773_PARCT</name>
<evidence type="ECO:0000313" key="7">
    <source>
        <dbReference type="Proteomes" id="UP001152795"/>
    </source>
</evidence>
<keyword evidence="7" id="KW-1185">Reference proteome</keyword>